<dbReference type="AlphaFoldDB" id="A0A7S0IKM7"/>
<name>A0A7S0IKM7_9EUKA</name>
<proteinExistence type="predicted"/>
<protein>
    <submittedName>
        <fullName evidence="1">Uncharacterized protein</fullName>
    </submittedName>
</protein>
<gene>
    <name evidence="1" type="ORF">CLEP1334_LOCUS1187</name>
</gene>
<reference evidence="1" key="1">
    <citation type="submission" date="2021-01" db="EMBL/GenBank/DDBJ databases">
        <authorList>
            <person name="Corre E."/>
            <person name="Pelletier E."/>
            <person name="Niang G."/>
            <person name="Scheremetjew M."/>
            <person name="Finn R."/>
            <person name="Kale V."/>
            <person name="Holt S."/>
            <person name="Cochrane G."/>
            <person name="Meng A."/>
            <person name="Brown T."/>
            <person name="Cohen L."/>
        </authorList>
    </citation>
    <scope>NUCLEOTIDE SEQUENCE</scope>
    <source>
        <strain evidence="1">RCC1130</strain>
    </source>
</reference>
<evidence type="ECO:0000313" key="1">
    <source>
        <dbReference type="EMBL" id="CAD8524664.1"/>
    </source>
</evidence>
<organism evidence="1">
    <name type="scientific">Calcidiscus leptoporus</name>
    <dbReference type="NCBI Taxonomy" id="127549"/>
    <lineage>
        <taxon>Eukaryota</taxon>
        <taxon>Haptista</taxon>
        <taxon>Haptophyta</taxon>
        <taxon>Prymnesiophyceae</taxon>
        <taxon>Coccolithales</taxon>
        <taxon>Calcidiscaceae</taxon>
        <taxon>Calcidiscus</taxon>
    </lineage>
</organism>
<dbReference type="EMBL" id="HBER01002211">
    <property type="protein sequence ID" value="CAD8524664.1"/>
    <property type="molecule type" value="Transcribed_RNA"/>
</dbReference>
<accession>A0A7S0IKM7</accession>
<sequence length="114" mass="12960">MDSLIDACVRMVGQLELLDPAFFKCFDYHGYGRPRSAEEVHFLGRDIYSDIKAVYQPTNRSETADERLAQASPAVKKKFQTLYLCNQGLELGLCSRADRHWQNAAMLSKANNSR</sequence>